<dbReference type="PANTHER" id="PTHR41774">
    <property type="match status" value="1"/>
</dbReference>
<sequence>MIRESDFVKLRVMVPLEAGERVRQALGAAGAGVQGAYSFCSGTYRQTGRFKPEKGARPAVGEIGRLESVEEEVIETICPKDILEKVLQAVRQAHPYEEPAIDILPRLEIY</sequence>
<dbReference type="InterPro" id="IPR015867">
    <property type="entry name" value="N-reg_PII/ATP_PRibTrfase_C"/>
</dbReference>
<dbReference type="AlphaFoldDB" id="A0A0G1YEK0"/>
<protein>
    <submittedName>
        <fullName evidence="1">Uncharacterized protein</fullName>
    </submittedName>
</protein>
<accession>A0A0G1YEK0</accession>
<name>A0A0G1YEK0_9BACT</name>
<proteinExistence type="predicted"/>
<reference evidence="1 2" key="1">
    <citation type="journal article" date="2015" name="Nature">
        <title>rRNA introns, odd ribosomes, and small enigmatic genomes across a large radiation of phyla.</title>
        <authorList>
            <person name="Brown C.T."/>
            <person name="Hug L.A."/>
            <person name="Thomas B.C."/>
            <person name="Sharon I."/>
            <person name="Castelle C.J."/>
            <person name="Singh A."/>
            <person name="Wilkins M.J."/>
            <person name="Williams K.H."/>
            <person name="Banfield J.F."/>
        </authorList>
    </citation>
    <scope>NUCLEOTIDE SEQUENCE [LARGE SCALE GENOMIC DNA]</scope>
</reference>
<dbReference type="Proteomes" id="UP000033870">
    <property type="component" value="Unassembled WGS sequence"/>
</dbReference>
<gene>
    <name evidence="1" type="ORF">UY92_C0015G0048</name>
</gene>
<dbReference type="InterPro" id="IPR036069">
    <property type="entry name" value="DUF34/NIF3_sf"/>
</dbReference>
<comment type="caution">
    <text evidence="1">The sequence shown here is derived from an EMBL/GenBank/DDBJ whole genome shotgun (WGS) entry which is preliminary data.</text>
</comment>
<dbReference type="Gene3D" id="3.30.70.120">
    <property type="match status" value="1"/>
</dbReference>
<dbReference type="STRING" id="1619044.UY92_C0015G0048"/>
<evidence type="ECO:0000313" key="1">
    <source>
        <dbReference type="EMBL" id="KKW41636.1"/>
    </source>
</evidence>
<organism evidence="1 2">
    <name type="scientific">Candidatus Magasanikbacteria bacterium GW2011_GWA2_56_11</name>
    <dbReference type="NCBI Taxonomy" id="1619044"/>
    <lineage>
        <taxon>Bacteria</taxon>
        <taxon>Candidatus Magasanikiibacteriota</taxon>
    </lineage>
</organism>
<dbReference type="SUPFAM" id="SSF102705">
    <property type="entry name" value="NIF3 (NGG1p interacting factor 3)-like"/>
    <property type="match status" value="1"/>
</dbReference>
<dbReference type="PANTHER" id="PTHR41774:SF1">
    <property type="entry name" value="NGG1P INTERACTING FACTOR NIF3"/>
    <property type="match status" value="1"/>
</dbReference>
<dbReference type="EMBL" id="LCRX01000015">
    <property type="protein sequence ID" value="KKW41636.1"/>
    <property type="molecule type" value="Genomic_DNA"/>
</dbReference>
<evidence type="ECO:0000313" key="2">
    <source>
        <dbReference type="Proteomes" id="UP000033870"/>
    </source>
</evidence>